<keyword evidence="5" id="KW-1185">Reference proteome</keyword>
<feature type="transmembrane region" description="Helical" evidence="3">
    <location>
        <begin position="87"/>
        <end position="105"/>
    </location>
</feature>
<dbReference type="KEGG" id="dalk:DSCA_00230"/>
<gene>
    <name evidence="4" type="ORF">DSCA_00230</name>
</gene>
<dbReference type="PANTHER" id="PTHR34295">
    <property type="entry name" value="BIOTIN TRANSPORTER BIOY"/>
    <property type="match status" value="1"/>
</dbReference>
<dbReference type="PANTHER" id="PTHR34295:SF1">
    <property type="entry name" value="BIOTIN TRANSPORTER BIOY"/>
    <property type="match status" value="1"/>
</dbReference>
<protein>
    <recommendedName>
        <fullName evidence="2">Biotin transporter</fullName>
    </recommendedName>
</protein>
<evidence type="ECO:0000256" key="2">
    <source>
        <dbReference type="PIRNR" id="PIRNR016661"/>
    </source>
</evidence>
<keyword evidence="3" id="KW-0812">Transmembrane</keyword>
<evidence type="ECO:0000313" key="5">
    <source>
        <dbReference type="Proteomes" id="UP000427906"/>
    </source>
</evidence>
<accession>A0A5K7YBX9</accession>
<feature type="transmembrane region" description="Helical" evidence="3">
    <location>
        <begin position="12"/>
        <end position="29"/>
    </location>
</feature>
<dbReference type="InterPro" id="IPR003784">
    <property type="entry name" value="BioY"/>
</dbReference>
<dbReference type="PIRSF" id="PIRSF016661">
    <property type="entry name" value="BioY"/>
    <property type="match status" value="1"/>
</dbReference>
<dbReference type="GO" id="GO:0005886">
    <property type="term" value="C:plasma membrane"/>
    <property type="evidence" value="ECO:0007669"/>
    <property type="project" value="UniProtKB-SubCell"/>
</dbReference>
<dbReference type="EMBL" id="AP021874">
    <property type="protein sequence ID" value="BBO66093.1"/>
    <property type="molecule type" value="Genomic_DNA"/>
</dbReference>
<dbReference type="Proteomes" id="UP000427906">
    <property type="component" value="Chromosome"/>
</dbReference>
<dbReference type="Pfam" id="PF02632">
    <property type="entry name" value="BioY"/>
    <property type="match status" value="1"/>
</dbReference>
<keyword evidence="2" id="KW-0813">Transport</keyword>
<evidence type="ECO:0000256" key="1">
    <source>
        <dbReference type="ARBA" id="ARBA00010692"/>
    </source>
</evidence>
<evidence type="ECO:0000313" key="4">
    <source>
        <dbReference type="EMBL" id="BBO66093.1"/>
    </source>
</evidence>
<feature type="transmembrane region" description="Helical" evidence="3">
    <location>
        <begin position="59"/>
        <end position="81"/>
    </location>
</feature>
<comment type="similarity">
    <text evidence="1 2">Belongs to the BioY family.</text>
</comment>
<comment type="subcellular location">
    <subcellularLocation>
        <location evidence="2">Cell membrane</location>
        <topology evidence="2">Multi-pass membrane protein</topology>
    </subcellularLocation>
</comment>
<name>A0A5K7YBX9_9BACT</name>
<proteinExistence type="inferred from homology"/>
<dbReference type="Gene3D" id="1.10.1760.20">
    <property type="match status" value="1"/>
</dbReference>
<feature type="transmembrane region" description="Helical" evidence="3">
    <location>
        <begin position="146"/>
        <end position="168"/>
    </location>
</feature>
<keyword evidence="3" id="KW-1133">Transmembrane helix</keyword>
<keyword evidence="2" id="KW-1003">Cell membrane</keyword>
<reference evidence="4 5" key="1">
    <citation type="submission" date="2019-11" db="EMBL/GenBank/DDBJ databases">
        <title>Comparative genomics of hydrocarbon-degrading Desulfosarcina strains.</title>
        <authorList>
            <person name="Watanabe M."/>
            <person name="Kojima H."/>
            <person name="Fukui M."/>
        </authorList>
    </citation>
    <scope>NUCLEOTIDE SEQUENCE [LARGE SCALE GENOMIC DNA]</scope>
    <source>
        <strain evidence="4 5">PL12</strain>
    </source>
</reference>
<dbReference type="AlphaFoldDB" id="A0A5K7YBX9"/>
<sequence length="186" mass="18733">MDASARQLKRMVYAALMAALTAAGAYIAIPIGPVPIVLQNLFVMLAGLLLGGRWGLISVGVYLLAGAVGLPVFAGGTGGIGKFVGPTGGYLLGFAAAAYLVGIISERGHGRLAVDILAMVAGTLAVYAFGVSWLKVVTGMSLSKAAGVGMLPFLIGDALKIAAAIPIARALRPMIDGHFGVVRAAG</sequence>
<dbReference type="RefSeq" id="WP_155314519.1">
    <property type="nucleotide sequence ID" value="NZ_AP021874.1"/>
</dbReference>
<keyword evidence="2 3" id="KW-0472">Membrane</keyword>
<dbReference type="GO" id="GO:0015225">
    <property type="term" value="F:biotin transmembrane transporter activity"/>
    <property type="evidence" value="ECO:0007669"/>
    <property type="project" value="UniProtKB-UniRule"/>
</dbReference>
<dbReference type="OrthoDB" id="9803495at2"/>
<evidence type="ECO:0000256" key="3">
    <source>
        <dbReference type="SAM" id="Phobius"/>
    </source>
</evidence>
<feature type="transmembrane region" description="Helical" evidence="3">
    <location>
        <begin position="112"/>
        <end position="134"/>
    </location>
</feature>
<organism evidence="4 5">
    <name type="scientific">Desulfosarcina alkanivorans</name>
    <dbReference type="NCBI Taxonomy" id="571177"/>
    <lineage>
        <taxon>Bacteria</taxon>
        <taxon>Pseudomonadati</taxon>
        <taxon>Thermodesulfobacteriota</taxon>
        <taxon>Desulfobacteria</taxon>
        <taxon>Desulfobacterales</taxon>
        <taxon>Desulfosarcinaceae</taxon>
        <taxon>Desulfosarcina</taxon>
    </lineage>
</organism>